<organism evidence="1">
    <name type="scientific">marine sediment metagenome</name>
    <dbReference type="NCBI Taxonomy" id="412755"/>
    <lineage>
        <taxon>unclassified sequences</taxon>
        <taxon>metagenomes</taxon>
        <taxon>ecological metagenomes</taxon>
    </lineage>
</organism>
<dbReference type="AlphaFoldDB" id="A0A0F9F784"/>
<comment type="caution">
    <text evidence="1">The sequence shown here is derived from an EMBL/GenBank/DDBJ whole genome shotgun (WGS) entry which is preliminary data.</text>
</comment>
<evidence type="ECO:0000313" key="1">
    <source>
        <dbReference type="EMBL" id="KKL74336.1"/>
    </source>
</evidence>
<name>A0A0F9F784_9ZZZZ</name>
<reference evidence="1" key="1">
    <citation type="journal article" date="2015" name="Nature">
        <title>Complex archaea that bridge the gap between prokaryotes and eukaryotes.</title>
        <authorList>
            <person name="Spang A."/>
            <person name="Saw J.H."/>
            <person name="Jorgensen S.L."/>
            <person name="Zaremba-Niedzwiedzka K."/>
            <person name="Martijn J."/>
            <person name="Lind A.E."/>
            <person name="van Eijk R."/>
            <person name="Schleper C."/>
            <person name="Guy L."/>
            <person name="Ettema T.J."/>
        </authorList>
    </citation>
    <scope>NUCLEOTIDE SEQUENCE</scope>
</reference>
<gene>
    <name evidence="1" type="ORF">LCGC14_2065900</name>
</gene>
<proteinExistence type="predicted"/>
<sequence length="264" mass="28921">FKPLMDLMAEKFTFDILHEIHPGLYLELVYVTQLGDETTSVDTDIPGEGEGADIASSVPLPRGYRATPFFGEWGGQAGRRVISRPDGMGMTRLARVPKPVEYSRMEDDDLLTRFGGMKETAALTKGALRLETVLRVFIGEANQRLGELDPSDWEQARAILGDCLDQVVCAAAAAILAAEVESLRHVLEVDPELGYPTVTDHLSRAFGRTFNKVFVIPTFDDFADENADEVDPFPRLAVLSCLKQAAAAPIRAALRDAERNARAG</sequence>
<feature type="non-terminal residue" evidence="1">
    <location>
        <position position="1"/>
    </location>
</feature>
<dbReference type="EMBL" id="LAZR01024688">
    <property type="protein sequence ID" value="KKL74336.1"/>
    <property type="molecule type" value="Genomic_DNA"/>
</dbReference>
<protein>
    <submittedName>
        <fullName evidence="1">Uncharacterized protein</fullName>
    </submittedName>
</protein>
<accession>A0A0F9F784</accession>